<dbReference type="RefSeq" id="WP_146573818.1">
    <property type="nucleotide sequence ID" value="NZ_SJPH01000003.1"/>
</dbReference>
<keyword evidence="13" id="KW-1185">Reference proteome</keyword>
<dbReference type="Pfam" id="PF00270">
    <property type="entry name" value="DEAD"/>
    <property type="match status" value="1"/>
</dbReference>
<dbReference type="Gene3D" id="3.40.50.11180">
    <property type="match status" value="1"/>
</dbReference>
<dbReference type="HAMAP" id="MF_00969">
    <property type="entry name" value="TRCF"/>
    <property type="match status" value="1"/>
</dbReference>
<comment type="subcellular location">
    <subcellularLocation>
        <location evidence="9">Cytoplasm</location>
    </subcellularLocation>
</comment>
<dbReference type="InterPro" id="IPR011545">
    <property type="entry name" value="DEAD/DEAH_box_helicase_dom"/>
</dbReference>
<evidence type="ECO:0000256" key="3">
    <source>
        <dbReference type="ARBA" id="ARBA00022763"/>
    </source>
</evidence>
<comment type="similarity">
    <text evidence="9">In the N-terminal section; belongs to the UvrB family.</text>
</comment>
<evidence type="ECO:0000256" key="7">
    <source>
        <dbReference type="ARBA" id="ARBA00023125"/>
    </source>
</evidence>
<dbReference type="InterPro" id="IPR041471">
    <property type="entry name" value="UvrB_inter"/>
</dbReference>
<comment type="caution">
    <text evidence="12">The sequence shown here is derived from an EMBL/GenBank/DDBJ whole genome shotgun (WGS) entry which is preliminary data.</text>
</comment>
<dbReference type="Proteomes" id="UP000318995">
    <property type="component" value="Unassembled WGS sequence"/>
</dbReference>
<keyword evidence="3 9" id="KW-0227">DNA damage</keyword>
<dbReference type="GO" id="GO:0003678">
    <property type="term" value="F:DNA helicase activity"/>
    <property type="evidence" value="ECO:0007669"/>
    <property type="project" value="TreeGrafter"/>
</dbReference>
<feature type="domain" description="Helicase ATP-binding" evidence="10">
    <location>
        <begin position="571"/>
        <end position="732"/>
    </location>
</feature>
<dbReference type="Pfam" id="PF00271">
    <property type="entry name" value="Helicase_C"/>
    <property type="match status" value="1"/>
</dbReference>
<dbReference type="InterPro" id="IPR047112">
    <property type="entry name" value="RecG/Mfd"/>
</dbReference>
<dbReference type="InterPro" id="IPR014001">
    <property type="entry name" value="Helicase_ATP-bd"/>
</dbReference>
<keyword evidence="7 9" id="KW-0238">DNA-binding</keyword>
<sequence length="1094" mass="120724">MSTEAPAPAETAPSVLTRLAEQLLQHDDFTRVTSSLAAGHGGTLGGVWGSSRALVAASLARSSRGPVIIVLPHLSDVAGFTDDLANFLPSPSRLMPSTVAFPAWQSERTDRVVHDAAFGARLRTLKRLRSPDTPALIVTCIQALLQPVASPDTLAAATRRLSVGDQIVADELLRWLVDHGCHRTSGVELPGEVAVRGGLIDLYAPDAELPVRLELFGDEIESIRAFDPATQRSIGKLDATDVTMLDPKAAHRAHFTTHLSDKLPGSPWFALVEPADLEEEGRFYHERSDDAKSLHNVRSTLAEIYRYPSVTLAGVPQGSLEETGHLGFESVERFSGALEKVRGELEVIGRGQHAAIVCPTTAEVERLTELLGRTEMAAEGRLSLIEGRLASGFRFVGAKTLVLSSAELFNRRDVARGRGRAISGRAIDSFLELREGDLIVHLAHGIGRYRGMKLIEREGRTEEHLELEYDGGTRIFVPCSKIELVQKYVGGKKLKPPLAKIGGKSWVRQKQAAERAVTDLAAEMLEVQARRDARPGIRFPDDSEWQREFDAAFPYEETPDQLKAITAIKADMTTGKPMDRLLCGDVGFGKTEVALRAAFKAIDAGYQVAVLAPTTVLAEQHLRTFRDRMAEFPFTIEGLSRFVSAGKQSKIVKACREGKVDVLIGTHRLASPDIEFANLGLLIIDEEQRFGVAVKERLKAIRSMVDVLTMTATPIPRTLHMALLGVRSISNLETPPADRLAVETRVTRFQEEMVRHALVRELNREGQAYFVHNRVHDIKKIAARLAQIVPEARIGIGHGQMSGTDLEEVMTRFVRHEYDILLATTIIESGLDIPNANTMIIDDADQYGLADLHQLRGRVGRSERRSYCYLLVDENKHLSPEAARRLRAIEEFSQLGAGFALSMRDLEIRGAGSLLGSEQSGHIASVGYEMYCSLLENAVRKTQNLPPRASIEVNIDLPVEAYLSAGYVGHQRDRIDLYRRLARVAIDEELLDFRTELEDRFGPLPPPADRLMELTRLRIAAHQWGVQSLRREDRFLVLAYTDRSAIRSLAQVSEGRLRIADDREAYLLIPPEADSPTGLLSLAETLLRADSAAA</sequence>
<dbReference type="NCBIfam" id="TIGR00580">
    <property type="entry name" value="mfd"/>
    <property type="match status" value="1"/>
</dbReference>
<dbReference type="GO" id="GO:0006355">
    <property type="term" value="P:regulation of DNA-templated transcription"/>
    <property type="evidence" value="ECO:0007669"/>
    <property type="project" value="UniProtKB-UniRule"/>
</dbReference>
<dbReference type="InterPro" id="IPR037235">
    <property type="entry name" value="TRCF-like_C_D7"/>
</dbReference>
<dbReference type="SMART" id="SM01058">
    <property type="entry name" value="CarD_TRCF"/>
    <property type="match status" value="1"/>
</dbReference>
<evidence type="ECO:0000313" key="13">
    <source>
        <dbReference type="Proteomes" id="UP000318995"/>
    </source>
</evidence>
<dbReference type="Pfam" id="PF17757">
    <property type="entry name" value="UvrB_inter"/>
    <property type="match status" value="1"/>
</dbReference>
<keyword evidence="8 9" id="KW-0234">DNA repair</keyword>
<dbReference type="PROSITE" id="PS51194">
    <property type="entry name" value="HELICASE_CTER"/>
    <property type="match status" value="1"/>
</dbReference>
<keyword evidence="5" id="KW-0347">Helicase</keyword>
<keyword evidence="2 9" id="KW-0547">Nucleotide-binding</keyword>
<comment type="similarity">
    <text evidence="9">In the C-terminal section; belongs to the helicase family. RecG subfamily.</text>
</comment>
<comment type="function">
    <text evidence="9">Couples transcription and DNA repair by recognizing RNA polymerase (RNAP) stalled at DNA lesions. Mediates ATP-dependent release of RNAP and its truncated transcript from the DNA, and recruitment of nucleotide excision repair machinery to the damaged site.</text>
</comment>
<keyword evidence="6 9" id="KW-0067">ATP-binding</keyword>
<dbReference type="PROSITE" id="PS51192">
    <property type="entry name" value="HELICASE_ATP_BIND_1"/>
    <property type="match status" value="1"/>
</dbReference>
<accession>A0A5C5W7Q4</accession>
<dbReference type="SUPFAM" id="SSF141259">
    <property type="entry name" value="CarD-like"/>
    <property type="match status" value="1"/>
</dbReference>
<dbReference type="AlphaFoldDB" id="A0A5C5W7Q4"/>
<dbReference type="GO" id="GO:0003684">
    <property type="term" value="F:damaged DNA binding"/>
    <property type="evidence" value="ECO:0007669"/>
    <property type="project" value="InterPro"/>
</dbReference>
<dbReference type="SUPFAM" id="SSF52540">
    <property type="entry name" value="P-loop containing nucleoside triphosphate hydrolases"/>
    <property type="match status" value="4"/>
</dbReference>
<dbReference type="Pfam" id="PF02559">
    <property type="entry name" value="CarD_TRCF_RID"/>
    <property type="match status" value="1"/>
</dbReference>
<dbReference type="SMART" id="SM00487">
    <property type="entry name" value="DEXDc"/>
    <property type="match status" value="1"/>
</dbReference>
<dbReference type="PANTHER" id="PTHR47964:SF1">
    <property type="entry name" value="ATP-DEPENDENT DNA HELICASE HOMOLOG RECG, CHLOROPLASTIC"/>
    <property type="match status" value="1"/>
</dbReference>
<dbReference type="SMART" id="SM00982">
    <property type="entry name" value="TRCF"/>
    <property type="match status" value="1"/>
</dbReference>
<organism evidence="12 13">
    <name type="scientific">Botrimarina hoheduenensis</name>
    <dbReference type="NCBI Taxonomy" id="2528000"/>
    <lineage>
        <taxon>Bacteria</taxon>
        <taxon>Pseudomonadati</taxon>
        <taxon>Planctomycetota</taxon>
        <taxon>Planctomycetia</taxon>
        <taxon>Pirellulales</taxon>
        <taxon>Lacipirellulaceae</taxon>
        <taxon>Botrimarina</taxon>
    </lineage>
</organism>
<evidence type="ECO:0000256" key="4">
    <source>
        <dbReference type="ARBA" id="ARBA00022801"/>
    </source>
</evidence>
<dbReference type="SMART" id="SM00490">
    <property type="entry name" value="HELICc"/>
    <property type="match status" value="1"/>
</dbReference>
<evidence type="ECO:0000256" key="6">
    <source>
        <dbReference type="ARBA" id="ARBA00022840"/>
    </source>
</evidence>
<dbReference type="Gene3D" id="3.30.2060.10">
    <property type="entry name" value="Penicillin-binding protein 1b domain"/>
    <property type="match status" value="1"/>
</dbReference>
<keyword evidence="1 9" id="KW-0963">Cytoplasm</keyword>
<evidence type="ECO:0000259" key="10">
    <source>
        <dbReference type="PROSITE" id="PS51192"/>
    </source>
</evidence>
<dbReference type="InterPro" id="IPR003711">
    <property type="entry name" value="CarD-like/TRCF_RID"/>
</dbReference>
<dbReference type="InterPro" id="IPR027417">
    <property type="entry name" value="P-loop_NTPase"/>
</dbReference>
<evidence type="ECO:0000256" key="1">
    <source>
        <dbReference type="ARBA" id="ARBA00022490"/>
    </source>
</evidence>
<reference evidence="12 13" key="1">
    <citation type="submission" date="2019-02" db="EMBL/GenBank/DDBJ databases">
        <title>Deep-cultivation of Planctomycetes and their phenomic and genomic characterization uncovers novel biology.</title>
        <authorList>
            <person name="Wiegand S."/>
            <person name="Jogler M."/>
            <person name="Boedeker C."/>
            <person name="Pinto D."/>
            <person name="Vollmers J."/>
            <person name="Rivas-Marin E."/>
            <person name="Kohn T."/>
            <person name="Peeters S.H."/>
            <person name="Heuer A."/>
            <person name="Rast P."/>
            <person name="Oberbeckmann S."/>
            <person name="Bunk B."/>
            <person name="Jeske O."/>
            <person name="Meyerdierks A."/>
            <person name="Storesund J.E."/>
            <person name="Kallscheuer N."/>
            <person name="Luecker S."/>
            <person name="Lage O.M."/>
            <person name="Pohl T."/>
            <person name="Merkel B.J."/>
            <person name="Hornburger P."/>
            <person name="Mueller R.-W."/>
            <person name="Bruemmer F."/>
            <person name="Labrenz M."/>
            <person name="Spormann A.M."/>
            <person name="Op Den Camp H."/>
            <person name="Overmann J."/>
            <person name="Amann R."/>
            <person name="Jetten M.S.M."/>
            <person name="Mascher T."/>
            <person name="Medema M.H."/>
            <person name="Devos D.P."/>
            <person name="Kaster A.-K."/>
            <person name="Ovreas L."/>
            <person name="Rohde M."/>
            <person name="Galperin M.Y."/>
            <person name="Jogler C."/>
        </authorList>
    </citation>
    <scope>NUCLEOTIDE SEQUENCE [LARGE SCALE GENOMIC DNA]</scope>
    <source>
        <strain evidence="12 13">Pla111</strain>
    </source>
</reference>
<proteinExistence type="inferred from homology"/>
<dbReference type="GO" id="GO:0005737">
    <property type="term" value="C:cytoplasm"/>
    <property type="evidence" value="ECO:0007669"/>
    <property type="project" value="UniProtKB-SubCell"/>
</dbReference>
<dbReference type="InterPro" id="IPR001650">
    <property type="entry name" value="Helicase_C-like"/>
</dbReference>
<evidence type="ECO:0000256" key="2">
    <source>
        <dbReference type="ARBA" id="ARBA00022741"/>
    </source>
</evidence>
<dbReference type="Gene3D" id="3.40.50.300">
    <property type="entry name" value="P-loop containing nucleotide triphosphate hydrolases"/>
    <property type="match status" value="2"/>
</dbReference>
<dbReference type="InterPro" id="IPR036101">
    <property type="entry name" value="CarD-like/TRCF_RID_sf"/>
</dbReference>
<dbReference type="Pfam" id="PF03461">
    <property type="entry name" value="TRCF"/>
    <property type="match status" value="1"/>
</dbReference>
<dbReference type="EC" id="3.6.4.-" evidence="9"/>
<dbReference type="OrthoDB" id="9804325at2"/>
<keyword evidence="4 9" id="KW-0378">Hydrolase</keyword>
<dbReference type="CDD" id="cd17991">
    <property type="entry name" value="DEXHc_TRCF"/>
    <property type="match status" value="1"/>
</dbReference>
<protein>
    <recommendedName>
        <fullName evidence="9">Transcription-repair-coupling factor</fullName>
        <shortName evidence="9">TRCF</shortName>
        <ecNumber evidence="9">3.6.4.-</ecNumber>
    </recommendedName>
</protein>
<dbReference type="Gene3D" id="2.40.10.170">
    <property type="match status" value="1"/>
</dbReference>
<dbReference type="PANTHER" id="PTHR47964">
    <property type="entry name" value="ATP-DEPENDENT DNA HELICASE HOMOLOG RECG, CHLOROPLASTIC"/>
    <property type="match status" value="1"/>
</dbReference>
<dbReference type="InterPro" id="IPR005118">
    <property type="entry name" value="TRCF_C"/>
</dbReference>
<dbReference type="GO" id="GO:0005524">
    <property type="term" value="F:ATP binding"/>
    <property type="evidence" value="ECO:0007669"/>
    <property type="project" value="UniProtKB-UniRule"/>
</dbReference>
<evidence type="ECO:0000256" key="9">
    <source>
        <dbReference type="HAMAP-Rule" id="MF_00969"/>
    </source>
</evidence>
<gene>
    <name evidence="9 12" type="primary">mfd</name>
    <name evidence="12" type="ORF">Pla111_20280</name>
</gene>
<dbReference type="EMBL" id="SJPH01000003">
    <property type="protein sequence ID" value="TWT46926.1"/>
    <property type="molecule type" value="Genomic_DNA"/>
</dbReference>
<evidence type="ECO:0000313" key="12">
    <source>
        <dbReference type="EMBL" id="TWT46926.1"/>
    </source>
</evidence>
<dbReference type="InterPro" id="IPR004576">
    <property type="entry name" value="Mfd"/>
</dbReference>
<evidence type="ECO:0000256" key="5">
    <source>
        <dbReference type="ARBA" id="ARBA00022806"/>
    </source>
</evidence>
<name>A0A5C5W7Q4_9BACT</name>
<evidence type="ECO:0000256" key="8">
    <source>
        <dbReference type="ARBA" id="ARBA00023204"/>
    </source>
</evidence>
<dbReference type="GO" id="GO:0016787">
    <property type="term" value="F:hydrolase activity"/>
    <property type="evidence" value="ECO:0007669"/>
    <property type="project" value="UniProtKB-KW"/>
</dbReference>
<feature type="domain" description="Helicase C-terminal" evidence="11">
    <location>
        <begin position="741"/>
        <end position="907"/>
    </location>
</feature>
<evidence type="ECO:0000259" key="11">
    <source>
        <dbReference type="PROSITE" id="PS51194"/>
    </source>
</evidence>
<dbReference type="SUPFAM" id="SSF143517">
    <property type="entry name" value="TRCF domain-like"/>
    <property type="match status" value="1"/>
</dbReference>
<dbReference type="Gene3D" id="3.90.1150.50">
    <property type="entry name" value="Transcription-repair-coupling factor, D7 domain"/>
    <property type="match status" value="1"/>
</dbReference>
<dbReference type="GO" id="GO:0000716">
    <property type="term" value="P:transcription-coupled nucleotide-excision repair, DNA damage recognition"/>
    <property type="evidence" value="ECO:0007669"/>
    <property type="project" value="UniProtKB-UniRule"/>
</dbReference>